<dbReference type="EMBL" id="JAAALK010000285">
    <property type="protein sequence ID" value="KAG8064538.1"/>
    <property type="molecule type" value="Genomic_DNA"/>
</dbReference>
<evidence type="ECO:0000256" key="2">
    <source>
        <dbReference type="ARBA" id="ARBA00034808"/>
    </source>
</evidence>
<accession>A0A8J5SIN8</accession>
<dbReference type="GO" id="GO:0000724">
    <property type="term" value="P:double-strand break repair via homologous recombination"/>
    <property type="evidence" value="ECO:0007669"/>
    <property type="project" value="TreeGrafter"/>
</dbReference>
<dbReference type="GO" id="GO:0005634">
    <property type="term" value="C:nucleus"/>
    <property type="evidence" value="ECO:0007669"/>
    <property type="project" value="TreeGrafter"/>
</dbReference>
<evidence type="ECO:0000313" key="5">
    <source>
        <dbReference type="Proteomes" id="UP000729402"/>
    </source>
</evidence>
<reference evidence="4" key="1">
    <citation type="journal article" date="2021" name="bioRxiv">
        <title>Whole Genome Assembly and Annotation of Northern Wild Rice, Zizania palustris L., Supports a Whole Genome Duplication in the Zizania Genus.</title>
        <authorList>
            <person name="Haas M."/>
            <person name="Kono T."/>
            <person name="Macchietto M."/>
            <person name="Millas R."/>
            <person name="McGilp L."/>
            <person name="Shao M."/>
            <person name="Duquette J."/>
            <person name="Hirsch C.N."/>
            <person name="Kimball J."/>
        </authorList>
    </citation>
    <scope>NUCLEOTIDE SEQUENCE</scope>
    <source>
        <tissue evidence="4">Fresh leaf tissue</tissue>
    </source>
</reference>
<organism evidence="4 5">
    <name type="scientific">Zizania palustris</name>
    <name type="common">Northern wild rice</name>
    <dbReference type="NCBI Taxonomy" id="103762"/>
    <lineage>
        <taxon>Eukaryota</taxon>
        <taxon>Viridiplantae</taxon>
        <taxon>Streptophyta</taxon>
        <taxon>Embryophyta</taxon>
        <taxon>Tracheophyta</taxon>
        <taxon>Spermatophyta</taxon>
        <taxon>Magnoliopsida</taxon>
        <taxon>Liliopsida</taxon>
        <taxon>Poales</taxon>
        <taxon>Poaceae</taxon>
        <taxon>BOP clade</taxon>
        <taxon>Oryzoideae</taxon>
        <taxon>Oryzeae</taxon>
        <taxon>Zizaniinae</taxon>
        <taxon>Zizania</taxon>
    </lineage>
</organism>
<comment type="caution">
    <text evidence="4">The sequence shown here is derived from an EMBL/GenBank/DDBJ whole genome shotgun (WGS) entry which is preliminary data.</text>
</comment>
<dbReference type="PROSITE" id="PS51194">
    <property type="entry name" value="HELICASE_CTER"/>
    <property type="match status" value="1"/>
</dbReference>
<dbReference type="AlphaFoldDB" id="A0A8J5SIN8"/>
<sequence length="99" mass="11199">MDCEKVAEKLRECGHKASHYHGSMDPNDRAYVQNQWSKDKINIICATVAFGMGINKPDVRFVVHHSLPKSIEGYHQECGRAGRDGQLSSCVLYYIILTM</sequence>
<reference evidence="4" key="2">
    <citation type="submission" date="2021-02" db="EMBL/GenBank/DDBJ databases">
        <authorList>
            <person name="Kimball J.A."/>
            <person name="Haas M.W."/>
            <person name="Macchietto M."/>
            <person name="Kono T."/>
            <person name="Duquette J."/>
            <person name="Shao M."/>
        </authorList>
    </citation>
    <scope>NUCLEOTIDE SEQUENCE</scope>
    <source>
        <tissue evidence="4">Fresh leaf tissue</tissue>
    </source>
</reference>
<dbReference type="PANTHER" id="PTHR13710">
    <property type="entry name" value="DNA HELICASE RECQ FAMILY MEMBER"/>
    <property type="match status" value="1"/>
</dbReference>
<dbReference type="Pfam" id="PF00271">
    <property type="entry name" value="Helicase_C"/>
    <property type="match status" value="1"/>
</dbReference>
<feature type="domain" description="Helicase C-terminal" evidence="3">
    <location>
        <begin position="1"/>
        <end position="99"/>
    </location>
</feature>
<dbReference type="GO" id="GO:0005694">
    <property type="term" value="C:chromosome"/>
    <property type="evidence" value="ECO:0007669"/>
    <property type="project" value="TreeGrafter"/>
</dbReference>
<dbReference type="OrthoDB" id="10261556at2759"/>
<keyword evidence="5" id="KW-1185">Reference proteome</keyword>
<dbReference type="SMART" id="SM00490">
    <property type="entry name" value="HELICc"/>
    <property type="match status" value="1"/>
</dbReference>
<comment type="catalytic activity">
    <reaction evidence="1">
        <text>Couples ATP hydrolysis with the unwinding of duplex DNA by translocating in the 3'-5' direction.</text>
        <dbReference type="EC" id="5.6.2.4"/>
    </reaction>
</comment>
<dbReference type="InterPro" id="IPR001650">
    <property type="entry name" value="Helicase_C-like"/>
</dbReference>
<dbReference type="EC" id="5.6.2.4" evidence="2"/>
<evidence type="ECO:0000256" key="1">
    <source>
        <dbReference type="ARBA" id="ARBA00034617"/>
    </source>
</evidence>
<dbReference type="Proteomes" id="UP000729402">
    <property type="component" value="Unassembled WGS sequence"/>
</dbReference>
<evidence type="ECO:0000259" key="3">
    <source>
        <dbReference type="PROSITE" id="PS51194"/>
    </source>
</evidence>
<dbReference type="GO" id="GO:0005737">
    <property type="term" value="C:cytoplasm"/>
    <property type="evidence" value="ECO:0007669"/>
    <property type="project" value="TreeGrafter"/>
</dbReference>
<protein>
    <recommendedName>
        <fullName evidence="2">DNA 3'-5' helicase</fullName>
        <ecNumber evidence="2">5.6.2.4</ecNumber>
    </recommendedName>
</protein>
<proteinExistence type="predicted"/>
<name>A0A8J5SIN8_ZIZPA</name>
<dbReference type="GO" id="GO:0043138">
    <property type="term" value="F:3'-5' DNA helicase activity"/>
    <property type="evidence" value="ECO:0007669"/>
    <property type="project" value="UniProtKB-EC"/>
</dbReference>
<gene>
    <name evidence="4" type="ORF">GUJ93_ZPchr0004g38792</name>
</gene>
<dbReference type="PANTHER" id="PTHR13710:SF156">
    <property type="entry name" value="ATP-DEPENDENT DNA HELICASE Q-LIKE 4B"/>
    <property type="match status" value="1"/>
</dbReference>
<dbReference type="GO" id="GO:0009378">
    <property type="term" value="F:four-way junction helicase activity"/>
    <property type="evidence" value="ECO:0007669"/>
    <property type="project" value="TreeGrafter"/>
</dbReference>
<evidence type="ECO:0000313" key="4">
    <source>
        <dbReference type="EMBL" id="KAG8064538.1"/>
    </source>
</evidence>